<dbReference type="PANTHER" id="PTHR21266:SF60">
    <property type="entry name" value="3-KETOSTEROID-9-ALPHA-MONOOXYGENASE, OXYGENASE COMPONENT"/>
    <property type="match status" value="1"/>
</dbReference>
<dbReference type="Pfam" id="PF19112">
    <property type="entry name" value="VanA_C"/>
    <property type="match status" value="1"/>
</dbReference>
<accession>A0A157ZCV9</accession>
<evidence type="ECO:0000256" key="2">
    <source>
        <dbReference type="ARBA" id="ARBA00022723"/>
    </source>
</evidence>
<evidence type="ECO:0000313" key="7">
    <source>
        <dbReference type="EMBL" id="SAK42727.1"/>
    </source>
</evidence>
<dbReference type="GO" id="GO:0016491">
    <property type="term" value="F:oxidoreductase activity"/>
    <property type="evidence" value="ECO:0007669"/>
    <property type="project" value="UniProtKB-KW"/>
</dbReference>
<keyword evidence="4" id="KW-0408">Iron</keyword>
<comment type="caution">
    <text evidence="7">The sequence shown here is derived from an EMBL/GenBank/DDBJ whole genome shotgun (WGS) entry which is preliminary data.</text>
</comment>
<feature type="domain" description="Rieske" evidence="6">
    <location>
        <begin position="14"/>
        <end position="118"/>
    </location>
</feature>
<keyword evidence="1" id="KW-0001">2Fe-2S</keyword>
<organism evidence="7 8">
    <name type="scientific">Caballeronia calidae</name>
    <dbReference type="NCBI Taxonomy" id="1777139"/>
    <lineage>
        <taxon>Bacteria</taxon>
        <taxon>Pseudomonadati</taxon>
        <taxon>Pseudomonadota</taxon>
        <taxon>Betaproteobacteria</taxon>
        <taxon>Burkholderiales</taxon>
        <taxon>Burkholderiaceae</taxon>
        <taxon>Caballeronia</taxon>
    </lineage>
</organism>
<dbReference type="Gene3D" id="2.102.10.10">
    <property type="entry name" value="Rieske [2Fe-2S] iron-sulphur domain"/>
    <property type="match status" value="1"/>
</dbReference>
<dbReference type="GO" id="GO:0046872">
    <property type="term" value="F:metal ion binding"/>
    <property type="evidence" value="ECO:0007669"/>
    <property type="project" value="UniProtKB-KW"/>
</dbReference>
<keyword evidence="3" id="KW-0560">Oxidoreductase</keyword>
<dbReference type="GO" id="GO:0051537">
    <property type="term" value="F:2 iron, 2 sulfur cluster binding"/>
    <property type="evidence" value="ECO:0007669"/>
    <property type="project" value="UniProtKB-KW"/>
</dbReference>
<dbReference type="EMBL" id="FCOX02000001">
    <property type="protein sequence ID" value="SAK42727.1"/>
    <property type="molecule type" value="Genomic_DNA"/>
</dbReference>
<evidence type="ECO:0000259" key="6">
    <source>
        <dbReference type="PROSITE" id="PS51296"/>
    </source>
</evidence>
<dbReference type="Pfam" id="PF00355">
    <property type="entry name" value="Rieske"/>
    <property type="match status" value="1"/>
</dbReference>
<keyword evidence="8" id="KW-1185">Reference proteome</keyword>
<dbReference type="InterPro" id="IPR044043">
    <property type="entry name" value="VanA_C_cat"/>
</dbReference>
<sequence>MRDESSSASLTAEWLPVCNSEDVPEGEARGFIVADERIVVWRDGIGAAHVWRDYCPHRGAQLSLGHVMRDQIVCPYHGWRYDIEGQCLRIPSSPSLRPSKRVCTTTFVSEEKYGVIWMCFGEPAYALDFFPEAAIPGGRRINLAPQTVRSSAPRVVENFLDMAHFSFVHQGILGEEAHTEVPDYEVLATDGGLEARHCRYWQPAGIPGQGGGAMIEYVYRVKRPMIATLTKMAGGGLGALHIMLAASPVSQTETRAWLVSIHEDDTTHSDQALYDFNMEILMQDTPIVESQWPRHLPLDLDAELHQRCDRMAVAYRRWLAGMGFGWGTTLRAAPTSALSGDG</sequence>
<dbReference type="Gene3D" id="3.90.380.10">
    <property type="entry name" value="Naphthalene 1,2-dioxygenase Alpha Subunit, Chain A, domain 1"/>
    <property type="match status" value="1"/>
</dbReference>
<dbReference type="SUPFAM" id="SSF50022">
    <property type="entry name" value="ISP domain"/>
    <property type="match status" value="1"/>
</dbReference>
<evidence type="ECO:0000256" key="5">
    <source>
        <dbReference type="ARBA" id="ARBA00023014"/>
    </source>
</evidence>
<evidence type="ECO:0000256" key="4">
    <source>
        <dbReference type="ARBA" id="ARBA00023004"/>
    </source>
</evidence>
<dbReference type="PANTHER" id="PTHR21266">
    <property type="entry name" value="IRON-SULFUR DOMAIN CONTAINING PROTEIN"/>
    <property type="match status" value="1"/>
</dbReference>
<evidence type="ECO:0000256" key="1">
    <source>
        <dbReference type="ARBA" id="ARBA00022714"/>
    </source>
</evidence>
<evidence type="ECO:0000313" key="8">
    <source>
        <dbReference type="Proteomes" id="UP000071859"/>
    </source>
</evidence>
<dbReference type="CDD" id="cd03469">
    <property type="entry name" value="Rieske_RO_Alpha_N"/>
    <property type="match status" value="1"/>
</dbReference>
<protein>
    <submittedName>
        <fullName evidence="7">Rieske (2Fe-2S) protein</fullName>
    </submittedName>
</protein>
<dbReference type="AlphaFoldDB" id="A0A157ZCV9"/>
<dbReference type="InterPro" id="IPR017941">
    <property type="entry name" value="Rieske_2Fe-2S"/>
</dbReference>
<keyword evidence="2" id="KW-0479">Metal-binding</keyword>
<dbReference type="RefSeq" id="WP_062601615.1">
    <property type="nucleotide sequence ID" value="NZ_FCOX02000001.1"/>
</dbReference>
<reference evidence="7" key="1">
    <citation type="submission" date="2016-01" db="EMBL/GenBank/DDBJ databases">
        <authorList>
            <person name="Peeters C."/>
        </authorList>
    </citation>
    <scope>NUCLEOTIDE SEQUENCE</scope>
    <source>
        <strain evidence="7">LMG 29321</strain>
    </source>
</reference>
<dbReference type="Proteomes" id="UP000071859">
    <property type="component" value="Unassembled WGS sequence"/>
</dbReference>
<dbReference type="InterPro" id="IPR050584">
    <property type="entry name" value="Cholesterol_7-desaturase"/>
</dbReference>
<dbReference type="PROSITE" id="PS51296">
    <property type="entry name" value="RIESKE"/>
    <property type="match status" value="1"/>
</dbReference>
<dbReference type="InterPro" id="IPR036922">
    <property type="entry name" value="Rieske_2Fe-2S_sf"/>
</dbReference>
<gene>
    <name evidence="7" type="ORF">AWB78_00357</name>
</gene>
<dbReference type="SUPFAM" id="SSF55961">
    <property type="entry name" value="Bet v1-like"/>
    <property type="match status" value="1"/>
</dbReference>
<evidence type="ECO:0000256" key="3">
    <source>
        <dbReference type="ARBA" id="ARBA00023002"/>
    </source>
</evidence>
<proteinExistence type="predicted"/>
<name>A0A157ZCV9_9BURK</name>
<keyword evidence="5" id="KW-0411">Iron-sulfur</keyword>
<dbReference type="OrthoDB" id="9790995at2"/>